<sequence>MWHDIEAEVDLLNFGVVARAAADLIRQAGGAPLTIGVSGGWGTGKSTLVKLTKADLETGAAKGAPESRAYVVMEFNAWLYQGYEDARQALLQSVSDRLLEEAQGRKTFVDKALDFAKRVRLLKVARITAPMLAHAGVGSVAGGPLGAFIGAATGFVKGLSDEAKREEQLTALKDAYAALKPELKELIAERQEDSLLKEIHALRETFAKLLADMGVTLVVFVDDLDRCLPHTAIATLEAMRLLLHVKNTAFVIAADESMIRGAVRAHFAGVDIESGLVTSYFDKLIQVPLKVPRLGVNEVKVYLALLMAELAVRQGQLTPKVQAQGQDALLQLLKTAWGKGIARDDLAKVYGSEAKSISNSLDIADQLAPLLVSASDIAGNPRLIKRFLNNLMIRLTIAKAMNMPIAIEQLVKVQLLERVASPAAFEFFVKAVASSLNGEAEFLEALEVAAQADDEYVAPHPSWSTSFYQQWVRLSPRLAGSDLRALLHLSRDRSLGLAAYDELSEEAKRLLEATMEAKEVSNVLVTQLMALSQADVSRILTRVIRKARDGQWDTVDLLRCLNCTEAHPELGGQFVQALEEIPPAQRPVAILPKLKNKPWAALLLADWRDDLESTEPVKKYLKTFKGGN</sequence>
<evidence type="ECO:0000259" key="1">
    <source>
        <dbReference type="Pfam" id="PF07693"/>
    </source>
</evidence>
<name>A0A0H2XTR6_BURO1</name>
<dbReference type="EMBL" id="CP000379">
    <property type="protein sequence ID" value="ABF78051.1"/>
    <property type="molecule type" value="Genomic_DNA"/>
</dbReference>
<reference evidence="2" key="1">
    <citation type="submission" date="2006-05" db="EMBL/GenBank/DDBJ databases">
        <title>Complete sequence of chromosome 2 of Burkholderia cenocepacia AU 1054.</title>
        <authorList>
            <consortium name="US DOE Joint Genome Institute"/>
            <person name="Copeland A."/>
            <person name="Lucas S."/>
            <person name="Lapidus A."/>
            <person name="Barry K."/>
            <person name="Detter J.C."/>
            <person name="Glavina del Rio T."/>
            <person name="Hammon N."/>
            <person name="Israni S."/>
            <person name="Dalin E."/>
            <person name="Tice H."/>
            <person name="Pitluck S."/>
            <person name="Chain P."/>
            <person name="Malfatti S."/>
            <person name="Shin M."/>
            <person name="Vergez L."/>
            <person name="Schmutz J."/>
            <person name="Larimer F."/>
            <person name="Land M."/>
            <person name="Hauser L."/>
            <person name="Kyrpides N."/>
            <person name="Lykidis A."/>
            <person name="LiPuma J.J."/>
            <person name="Konstantinidis K."/>
            <person name="Tiedje J.M."/>
            <person name="Richardson P."/>
        </authorList>
    </citation>
    <scope>NUCLEOTIDE SEQUENCE [LARGE SCALE GENOMIC DNA]</scope>
    <source>
        <strain evidence="2">AU 1054</strain>
    </source>
</reference>
<feature type="domain" description="KAP NTPase" evidence="1">
    <location>
        <begin position="17"/>
        <end position="395"/>
    </location>
</feature>
<dbReference type="HOGENOM" id="CLU_028167_1_0_4"/>
<gene>
    <name evidence="2" type="ordered locus">Bcen_3155</name>
</gene>
<accession>A0A0H2XTR6</accession>
<dbReference type="AlphaFoldDB" id="A0A0H2XTR6"/>
<protein>
    <submittedName>
        <fullName evidence="2">KAP P-loop</fullName>
    </submittedName>
</protein>
<dbReference type="Pfam" id="PF07693">
    <property type="entry name" value="KAP_NTPase"/>
    <property type="match status" value="1"/>
</dbReference>
<dbReference type="PANTHER" id="PTHR22674">
    <property type="entry name" value="NTPASE, KAP FAMILY P-LOOP DOMAIN-CONTAINING 1"/>
    <property type="match status" value="1"/>
</dbReference>
<dbReference type="PANTHER" id="PTHR22674:SF6">
    <property type="entry name" value="NTPASE KAP FAMILY P-LOOP DOMAIN-CONTAINING PROTEIN 1"/>
    <property type="match status" value="1"/>
</dbReference>
<dbReference type="SUPFAM" id="SSF52540">
    <property type="entry name" value="P-loop containing nucleoside triphosphate hydrolases"/>
    <property type="match status" value="1"/>
</dbReference>
<dbReference type="InterPro" id="IPR027417">
    <property type="entry name" value="P-loop_NTPase"/>
</dbReference>
<dbReference type="InterPro" id="IPR011646">
    <property type="entry name" value="KAP_P-loop"/>
</dbReference>
<organism evidence="2">
    <name type="scientific">Burkholderia orbicola (strain AU 1054)</name>
    <dbReference type="NCBI Taxonomy" id="331271"/>
    <lineage>
        <taxon>Bacteria</taxon>
        <taxon>Pseudomonadati</taxon>
        <taxon>Pseudomonadota</taxon>
        <taxon>Betaproteobacteria</taxon>
        <taxon>Burkholderiales</taxon>
        <taxon>Burkholderiaceae</taxon>
        <taxon>Burkholderia</taxon>
        <taxon>Burkholderia cepacia complex</taxon>
        <taxon>Burkholderia orbicola</taxon>
    </lineage>
</organism>
<proteinExistence type="predicted"/>
<evidence type="ECO:0000313" key="2">
    <source>
        <dbReference type="EMBL" id="ABF78051.1"/>
    </source>
</evidence>
<dbReference type="InterPro" id="IPR052754">
    <property type="entry name" value="NTPase_KAP_P-loop"/>
</dbReference>